<keyword evidence="2" id="KW-0472">Membrane</keyword>
<keyword evidence="1" id="KW-0175">Coiled coil</keyword>
<gene>
    <name evidence="3" type="ORF">OP8BY_1846</name>
</gene>
<dbReference type="Proteomes" id="UP000257323">
    <property type="component" value="Unassembled WGS sequence"/>
</dbReference>
<keyword evidence="2" id="KW-1133">Transmembrane helix</keyword>
<sequence length="123" mass="14401">MLLTFNQVLFLILTVAAAVLAVFLVLFLAQLRRTAREAEKSFQDLQLVLHKLERIEDKLDRRLDEAGVIIDSTRKTLSGLSELSMFMTTRLVRPASRFWPVLFPLLRFGWQLMKKRKEKKNVR</sequence>
<reference evidence="3 4" key="1">
    <citation type="submission" date="2018-08" db="EMBL/GenBank/DDBJ databases">
        <title>Genome analysis of the thermophilic bacterium of the candidate phylum Aminicenantes from deep subsurface aquifer revealed its physiology and ecological role.</title>
        <authorList>
            <person name="Kadnikov V.V."/>
            <person name="Mardanov A.V."/>
            <person name="Beletsky A.V."/>
            <person name="Karnachuk O.V."/>
            <person name="Ravin N.V."/>
        </authorList>
    </citation>
    <scope>NUCLEOTIDE SEQUENCE [LARGE SCALE GENOMIC DNA]</scope>
    <source>
        <strain evidence="3">BY38</strain>
    </source>
</reference>
<evidence type="ECO:0008006" key="5">
    <source>
        <dbReference type="Google" id="ProtNLM"/>
    </source>
</evidence>
<proteinExistence type="predicted"/>
<dbReference type="EMBL" id="QUAH01000004">
    <property type="protein sequence ID" value="RFT16242.1"/>
    <property type="molecule type" value="Genomic_DNA"/>
</dbReference>
<keyword evidence="2" id="KW-0812">Transmembrane</keyword>
<evidence type="ECO:0000313" key="3">
    <source>
        <dbReference type="EMBL" id="RFT16242.1"/>
    </source>
</evidence>
<protein>
    <recommendedName>
        <fullName evidence="5">DUF948 domain-containing protein</fullName>
    </recommendedName>
</protein>
<comment type="caution">
    <text evidence="3">The sequence shown here is derived from an EMBL/GenBank/DDBJ whole genome shotgun (WGS) entry which is preliminary data.</text>
</comment>
<evidence type="ECO:0000256" key="2">
    <source>
        <dbReference type="SAM" id="Phobius"/>
    </source>
</evidence>
<dbReference type="AlphaFoldDB" id="A0A3E2BNL8"/>
<feature type="coiled-coil region" evidence="1">
    <location>
        <begin position="28"/>
        <end position="55"/>
    </location>
</feature>
<evidence type="ECO:0000313" key="4">
    <source>
        <dbReference type="Proteomes" id="UP000257323"/>
    </source>
</evidence>
<organism evidence="3 4">
    <name type="scientific">Candidatus Saccharicenans subterraneus</name>
    <dbReference type="NCBI Taxonomy" id="2508984"/>
    <lineage>
        <taxon>Bacteria</taxon>
        <taxon>Candidatus Aminicenantota</taxon>
        <taxon>Candidatus Aminicenantia</taxon>
        <taxon>Candidatus Aminicenantales</taxon>
        <taxon>Candidatus Saccharicenantaceae</taxon>
        <taxon>Candidatus Saccharicenans</taxon>
    </lineage>
</organism>
<evidence type="ECO:0000256" key="1">
    <source>
        <dbReference type="SAM" id="Coils"/>
    </source>
</evidence>
<accession>A0A3E2BNL8</accession>
<feature type="transmembrane region" description="Helical" evidence="2">
    <location>
        <begin position="6"/>
        <end position="29"/>
    </location>
</feature>
<name>A0A3E2BNL8_9BACT</name>